<gene>
    <name evidence="1" type="ORF">AVEN_56132_1</name>
</gene>
<name>A0A4Y2W0G7_ARAVE</name>
<organism evidence="1 2">
    <name type="scientific">Araneus ventricosus</name>
    <name type="common">Orbweaver spider</name>
    <name type="synonym">Epeira ventricosa</name>
    <dbReference type="NCBI Taxonomy" id="182803"/>
    <lineage>
        <taxon>Eukaryota</taxon>
        <taxon>Metazoa</taxon>
        <taxon>Ecdysozoa</taxon>
        <taxon>Arthropoda</taxon>
        <taxon>Chelicerata</taxon>
        <taxon>Arachnida</taxon>
        <taxon>Araneae</taxon>
        <taxon>Araneomorphae</taxon>
        <taxon>Entelegynae</taxon>
        <taxon>Araneoidea</taxon>
        <taxon>Araneidae</taxon>
        <taxon>Araneus</taxon>
    </lineage>
</organism>
<keyword evidence="2" id="KW-1185">Reference proteome</keyword>
<reference evidence="1 2" key="1">
    <citation type="journal article" date="2019" name="Sci. Rep.">
        <title>Orb-weaving spider Araneus ventricosus genome elucidates the spidroin gene catalogue.</title>
        <authorList>
            <person name="Kono N."/>
            <person name="Nakamura H."/>
            <person name="Ohtoshi R."/>
            <person name="Moran D.A.P."/>
            <person name="Shinohara A."/>
            <person name="Yoshida Y."/>
            <person name="Fujiwara M."/>
            <person name="Mori M."/>
            <person name="Tomita M."/>
            <person name="Arakawa K."/>
        </authorList>
    </citation>
    <scope>NUCLEOTIDE SEQUENCE [LARGE SCALE GENOMIC DNA]</scope>
</reference>
<evidence type="ECO:0000313" key="2">
    <source>
        <dbReference type="Proteomes" id="UP000499080"/>
    </source>
</evidence>
<proteinExistence type="predicted"/>
<dbReference type="Proteomes" id="UP000499080">
    <property type="component" value="Unassembled WGS sequence"/>
</dbReference>
<accession>A0A4Y2W0G7</accession>
<comment type="caution">
    <text evidence="1">The sequence shown here is derived from an EMBL/GenBank/DDBJ whole genome shotgun (WGS) entry which is preliminary data.</text>
</comment>
<protein>
    <submittedName>
        <fullName evidence="1">Uncharacterized protein</fullName>
    </submittedName>
</protein>
<dbReference type="AlphaFoldDB" id="A0A4Y2W0G7"/>
<dbReference type="EMBL" id="BGPR01052782">
    <property type="protein sequence ID" value="GBO29620.1"/>
    <property type="molecule type" value="Genomic_DNA"/>
</dbReference>
<sequence>MSHRIFLSATDRFVFGYTIRKISIFRSSKSNLRFKIGRCGIAFRSWLPVRRFPASKPDFIKIPPCMWAWHMLNLLPKIKRLPAIWRRSWIGDVGSVAVLVMYSRLDPSQNSPNFVSKRDVN</sequence>
<evidence type="ECO:0000313" key="1">
    <source>
        <dbReference type="EMBL" id="GBO29620.1"/>
    </source>
</evidence>